<proteinExistence type="predicted"/>
<evidence type="ECO:0000259" key="1">
    <source>
        <dbReference type="Pfam" id="PF11860"/>
    </source>
</evidence>
<dbReference type="EMBL" id="FQVA01000001">
    <property type="protein sequence ID" value="SHE51667.1"/>
    <property type="molecule type" value="Genomic_DNA"/>
</dbReference>
<keyword evidence="3" id="KW-1185">Reference proteome</keyword>
<sequence>MSDFRNFKGAAQPLTDGDIKTIAGYLGCHIAALRAVLAVESDGKGFGSDGRPRILNEPHVFYRELGAGAKRNKAVRAGLAYRKWGTKRYPSTQAARYVWLEKAMAIDEDAALKSCSWGLGQCMGFNHKLCGYASVQEFVRAMMHSAGAQLYAMARFIVSNGLQKHLRKLNWRGFAKGYNGPAYASHGYHTKLANSYSRKPAAEKVTPAPATEVELVVLSGRQPAPAETDLVVDAEGDQPVARVEIRACEHCGGSLEIVASIQDPKIIAAVLAPLTR</sequence>
<accession>A0A1M4U548</accession>
<gene>
    <name evidence="2" type="ORF">SAMN04487965_0061</name>
</gene>
<dbReference type="OrthoDB" id="1523598at2"/>
<dbReference type="RefSeq" id="WP_073270326.1">
    <property type="nucleotide sequence ID" value="NZ_FQVA01000001.1"/>
</dbReference>
<name>A0A1M4U548_9GAMM</name>
<feature type="domain" description="N-acetylmuramidase" evidence="1">
    <location>
        <begin position="30"/>
        <end position="198"/>
    </location>
</feature>
<dbReference type="Proteomes" id="UP000184170">
    <property type="component" value="Unassembled WGS sequence"/>
</dbReference>
<protein>
    <recommendedName>
        <fullName evidence="1">N-acetylmuramidase domain-containing protein</fullName>
    </recommendedName>
</protein>
<dbReference type="Pfam" id="PF11860">
    <property type="entry name" value="Muramidase"/>
    <property type="match status" value="1"/>
</dbReference>
<evidence type="ECO:0000313" key="3">
    <source>
        <dbReference type="Proteomes" id="UP000184170"/>
    </source>
</evidence>
<dbReference type="AlphaFoldDB" id="A0A1M4U548"/>
<organism evidence="2 3">
    <name type="scientific">Microbulbifer donghaiensis</name>
    <dbReference type="NCBI Taxonomy" id="494016"/>
    <lineage>
        <taxon>Bacteria</taxon>
        <taxon>Pseudomonadati</taxon>
        <taxon>Pseudomonadota</taxon>
        <taxon>Gammaproteobacteria</taxon>
        <taxon>Cellvibrionales</taxon>
        <taxon>Microbulbiferaceae</taxon>
        <taxon>Microbulbifer</taxon>
    </lineage>
</organism>
<dbReference type="InterPro" id="IPR024408">
    <property type="entry name" value="Muramidase"/>
</dbReference>
<evidence type="ECO:0000313" key="2">
    <source>
        <dbReference type="EMBL" id="SHE51667.1"/>
    </source>
</evidence>
<reference evidence="3" key="1">
    <citation type="submission" date="2016-11" db="EMBL/GenBank/DDBJ databases">
        <authorList>
            <person name="Varghese N."/>
            <person name="Submissions S."/>
        </authorList>
    </citation>
    <scope>NUCLEOTIDE SEQUENCE [LARGE SCALE GENOMIC DNA]</scope>
    <source>
        <strain evidence="3">CGMCC 1.7063</strain>
    </source>
</reference>